<proteinExistence type="predicted"/>
<name>A0AAU7NR13_9GAMM</name>
<gene>
    <name evidence="1" type="ORF">Q9L42_013875</name>
</gene>
<dbReference type="KEGG" id="mech:Q9L42_013875"/>
<evidence type="ECO:0000313" key="1">
    <source>
        <dbReference type="EMBL" id="XBS19444.1"/>
    </source>
</evidence>
<evidence type="ECO:0000313" key="2">
    <source>
        <dbReference type="Proteomes" id="UP001225378"/>
    </source>
</evidence>
<dbReference type="AlphaFoldDB" id="A0AAU7NR13"/>
<dbReference type="Gene3D" id="3.10.510.10">
    <property type="entry name" value="NE1680-like"/>
    <property type="match status" value="1"/>
</dbReference>
<dbReference type="Proteomes" id="UP001225378">
    <property type="component" value="Chromosome"/>
</dbReference>
<dbReference type="Pfam" id="PF09630">
    <property type="entry name" value="DUF2024"/>
    <property type="match status" value="1"/>
</dbReference>
<accession>A0AAU7NR13</accession>
<dbReference type="SUPFAM" id="SSF160766">
    <property type="entry name" value="NE1680-like"/>
    <property type="match status" value="1"/>
</dbReference>
<organism evidence="1 2">
    <name type="scientific">Methylomarinum roseum</name>
    <dbReference type="NCBI Taxonomy" id="3067653"/>
    <lineage>
        <taxon>Bacteria</taxon>
        <taxon>Pseudomonadati</taxon>
        <taxon>Pseudomonadota</taxon>
        <taxon>Gammaproteobacteria</taxon>
        <taxon>Methylococcales</taxon>
        <taxon>Methylococcaceae</taxon>
        <taxon>Methylomarinum</taxon>
    </lineage>
</organism>
<dbReference type="InterPro" id="IPR023122">
    <property type="entry name" value="NE1680-like_sf"/>
</dbReference>
<reference evidence="1 2" key="1">
    <citation type="journal article" date="2024" name="Microbiology">
        <title>Methylomarinum rosea sp. nov., a novel halophilic methanotrophic bacterium from the hypersaline Lake Elton.</title>
        <authorList>
            <person name="Suleimanov R.Z."/>
            <person name="Oshkin I.Y."/>
            <person name="Danilova O.V."/>
            <person name="Suzina N.E."/>
            <person name="Dedysh S.N."/>
        </authorList>
    </citation>
    <scope>NUCLEOTIDE SEQUENCE [LARGE SCALE GENOMIC DNA]</scope>
    <source>
        <strain evidence="1 2">Ch1-1</strain>
    </source>
</reference>
<dbReference type="InterPro" id="IPR018592">
    <property type="entry name" value="DUF2024"/>
</dbReference>
<sequence>MEIHVYDTYVKAGDGHIMHFDVFTAEKDDQKAILHAKKWLASIGEAKAEVSSKECQFCHSQQAPDDVLDSIKQQGYFIYQLEGCPGHTRAR</sequence>
<dbReference type="EMBL" id="CP157743">
    <property type="protein sequence ID" value="XBS19444.1"/>
    <property type="molecule type" value="Genomic_DNA"/>
</dbReference>
<protein>
    <submittedName>
        <fullName evidence="1">DUF2024 family protein</fullName>
    </submittedName>
</protein>
<dbReference type="RefSeq" id="WP_349431261.1">
    <property type="nucleotide sequence ID" value="NZ_CP157743.1"/>
</dbReference>
<keyword evidence="2" id="KW-1185">Reference proteome</keyword>